<feature type="transmembrane region" description="Helical" evidence="1">
    <location>
        <begin position="242"/>
        <end position="265"/>
    </location>
</feature>
<accession>A0A6C0H0D2</accession>
<dbReference type="AlphaFoldDB" id="A0A6C0H0D2"/>
<proteinExistence type="predicted"/>
<dbReference type="EMBL" id="MN739835">
    <property type="protein sequence ID" value="QHT74004.1"/>
    <property type="molecule type" value="Genomic_DNA"/>
</dbReference>
<sequence length="278" mass="33130">MNKTKQKIAICFSGHPRSYKKCYENIKKYLLDRYDCDIFISSYFMSDEISNDIINIYNPIKYIFHNSYIIQKKSDIYNDTLGKIKYLNVGLGNEKSHNIDYKNYNLDNILNNAFHIDKININNLTYEYIPSIFISQLFGIYDVSQLCFEYMNLNSIKYNYILRMRLDTHIINKSGNENLEIFDTFKLKNDEILFNSIQDYSHSAKVSDFYWAAIPDVYFKMANIYNRLHEVINFINSNNKCWYPIMGSIETLIFIYTLINKLIIIESKNKFIIHKNNM</sequence>
<protein>
    <submittedName>
        <fullName evidence="2">Uncharacterized protein</fullName>
    </submittedName>
</protein>
<reference evidence="2" key="1">
    <citation type="journal article" date="2020" name="Nature">
        <title>Giant virus diversity and host interactions through global metagenomics.</title>
        <authorList>
            <person name="Schulz F."/>
            <person name="Roux S."/>
            <person name="Paez-Espino D."/>
            <person name="Jungbluth S."/>
            <person name="Walsh D.A."/>
            <person name="Denef V.J."/>
            <person name="McMahon K.D."/>
            <person name="Konstantinidis K.T."/>
            <person name="Eloe-Fadrosh E.A."/>
            <person name="Kyrpides N.C."/>
            <person name="Woyke T."/>
        </authorList>
    </citation>
    <scope>NUCLEOTIDE SEQUENCE</scope>
    <source>
        <strain evidence="2">GVMAG-M-3300023179-4</strain>
    </source>
</reference>
<organism evidence="2">
    <name type="scientific">viral metagenome</name>
    <dbReference type="NCBI Taxonomy" id="1070528"/>
    <lineage>
        <taxon>unclassified sequences</taxon>
        <taxon>metagenomes</taxon>
        <taxon>organismal metagenomes</taxon>
    </lineage>
</organism>
<name>A0A6C0H0D2_9ZZZZ</name>
<evidence type="ECO:0000313" key="2">
    <source>
        <dbReference type="EMBL" id="QHT74004.1"/>
    </source>
</evidence>
<keyword evidence="1" id="KW-0472">Membrane</keyword>
<keyword evidence="1" id="KW-1133">Transmembrane helix</keyword>
<keyword evidence="1" id="KW-0812">Transmembrane</keyword>
<evidence type="ECO:0000256" key="1">
    <source>
        <dbReference type="SAM" id="Phobius"/>
    </source>
</evidence>